<evidence type="ECO:0008006" key="3">
    <source>
        <dbReference type="Google" id="ProtNLM"/>
    </source>
</evidence>
<dbReference type="Proteomes" id="UP001463665">
    <property type="component" value="Chromosome"/>
</dbReference>
<evidence type="ECO:0000313" key="2">
    <source>
        <dbReference type="Proteomes" id="UP001463665"/>
    </source>
</evidence>
<keyword evidence="2" id="KW-1185">Reference proteome</keyword>
<sequence>MITLTNLINLFTRRVCHYNLWNIRIGYSKYYIHEVLNNYELLGKDKAEVTAYLAEYPLYKEHNSKYWCYEIKSASNYKYLLIFLFDGEKIKDVRYSHVKV</sequence>
<reference evidence="1 2" key="1">
    <citation type="submission" date="2024-04" db="EMBL/GenBank/DDBJ databases">
        <title>Genome sequencing and assembly of rice foliar adapted Chryseobacterium endophyticum OsEnb-ALM-A6.</title>
        <authorList>
            <person name="Kumar S."/>
            <person name="Javed M."/>
            <person name="Chouhan V."/>
            <person name="Charishma K."/>
            <person name="Patel A."/>
            <person name="Kumar M."/>
            <person name="Sahu K.P."/>
            <person name="Kumar A."/>
        </authorList>
    </citation>
    <scope>NUCLEOTIDE SEQUENCE [LARGE SCALE GENOMIC DNA]</scope>
    <source>
        <strain evidence="1 2">OsEnb-ALM-A6</strain>
    </source>
</reference>
<organism evidence="1 2">
    <name type="scientific">Chryseobacterium endophyticum</name>
    <dbReference type="NCBI Taxonomy" id="1854762"/>
    <lineage>
        <taxon>Bacteria</taxon>
        <taxon>Pseudomonadati</taxon>
        <taxon>Bacteroidota</taxon>
        <taxon>Flavobacteriia</taxon>
        <taxon>Flavobacteriales</taxon>
        <taxon>Weeksellaceae</taxon>
        <taxon>Chryseobacterium group</taxon>
        <taxon>Chryseobacterium</taxon>
    </lineage>
</organism>
<name>A0AAU6WU77_9FLAO</name>
<dbReference type="AlphaFoldDB" id="A0AAU6WU77"/>
<protein>
    <recommendedName>
        <fullName evidence="3">DUF4258 domain-containing protein</fullName>
    </recommendedName>
</protein>
<dbReference type="EMBL" id="CP154834">
    <property type="protein sequence ID" value="XAO76275.1"/>
    <property type="molecule type" value="Genomic_DNA"/>
</dbReference>
<evidence type="ECO:0000313" key="1">
    <source>
        <dbReference type="EMBL" id="XAO76275.1"/>
    </source>
</evidence>
<proteinExistence type="predicted"/>
<gene>
    <name evidence="1" type="ORF">AAFP95_11180</name>
</gene>
<dbReference type="RefSeq" id="WP_294241671.1">
    <property type="nucleotide sequence ID" value="NZ_CP154834.1"/>
</dbReference>
<accession>A0AAU6WU77</accession>